<dbReference type="Pfam" id="PF00226">
    <property type="entry name" value="DnaJ"/>
    <property type="match status" value="1"/>
</dbReference>
<organism evidence="9 10">
    <name type="scientific">Stentor coeruleus</name>
    <dbReference type="NCBI Taxonomy" id="5963"/>
    <lineage>
        <taxon>Eukaryota</taxon>
        <taxon>Sar</taxon>
        <taxon>Alveolata</taxon>
        <taxon>Ciliophora</taxon>
        <taxon>Postciliodesmatophora</taxon>
        <taxon>Heterotrichea</taxon>
        <taxon>Heterotrichida</taxon>
        <taxon>Stentoridae</taxon>
        <taxon>Stentor</taxon>
    </lineage>
</organism>
<evidence type="ECO:0000256" key="1">
    <source>
        <dbReference type="ARBA" id="ARBA00004434"/>
    </source>
</evidence>
<dbReference type="AlphaFoldDB" id="A0A1R2C3P9"/>
<dbReference type="SMART" id="SM00271">
    <property type="entry name" value="DnaJ"/>
    <property type="match status" value="1"/>
</dbReference>
<comment type="subcellular location">
    <subcellularLocation>
        <location evidence="1">Mitochondrion inner membrane</location>
        <topology evidence="1">Single-pass membrane protein</topology>
    </subcellularLocation>
</comment>
<proteinExistence type="inferred from homology"/>
<dbReference type="GO" id="GO:0001671">
    <property type="term" value="F:ATPase activator activity"/>
    <property type="evidence" value="ECO:0007669"/>
    <property type="project" value="TreeGrafter"/>
</dbReference>
<dbReference type="PANTHER" id="PTHR12763:SF28">
    <property type="entry name" value="GEO10507P1-RELATED"/>
    <property type="match status" value="1"/>
</dbReference>
<keyword evidence="5" id="KW-0496">Mitochondrion</keyword>
<protein>
    <recommendedName>
        <fullName evidence="8">J domain-containing protein</fullName>
    </recommendedName>
</protein>
<evidence type="ECO:0000256" key="4">
    <source>
        <dbReference type="ARBA" id="ARBA00022989"/>
    </source>
</evidence>
<evidence type="ECO:0000313" key="9">
    <source>
        <dbReference type="EMBL" id="OMJ83617.1"/>
    </source>
</evidence>
<dbReference type="InterPro" id="IPR036869">
    <property type="entry name" value="J_dom_sf"/>
</dbReference>
<gene>
    <name evidence="9" type="ORF">SteCoe_15405</name>
</gene>
<comment type="caution">
    <text evidence="9">The sequence shown here is derived from an EMBL/GenBank/DDBJ whole genome shotgun (WGS) entry which is preliminary data.</text>
</comment>
<keyword evidence="3" id="KW-0999">Mitochondrion inner membrane</keyword>
<dbReference type="PANTHER" id="PTHR12763">
    <property type="match status" value="1"/>
</dbReference>
<evidence type="ECO:0000256" key="6">
    <source>
        <dbReference type="ARBA" id="ARBA00023136"/>
    </source>
</evidence>
<feature type="domain" description="J" evidence="8">
    <location>
        <begin position="58"/>
        <end position="111"/>
    </location>
</feature>
<dbReference type="EMBL" id="MPUH01000297">
    <property type="protein sequence ID" value="OMJ83617.1"/>
    <property type="molecule type" value="Genomic_DNA"/>
</dbReference>
<evidence type="ECO:0000256" key="2">
    <source>
        <dbReference type="ARBA" id="ARBA00022692"/>
    </source>
</evidence>
<keyword evidence="10" id="KW-1185">Reference proteome</keyword>
<dbReference type="Gene3D" id="1.10.287.110">
    <property type="entry name" value="DnaJ domain"/>
    <property type="match status" value="1"/>
</dbReference>
<dbReference type="Proteomes" id="UP000187209">
    <property type="component" value="Unassembled WGS sequence"/>
</dbReference>
<sequence length="112" mass="12305">MAHFLIIAGLAVYGGSVVAKTVLRKVRMRGLHPPEAINNPSIIHKYKYAFDDPMTRKEASLILGLPKGATETEIMQAYKVLISLNHPDKGGSGYMAMKINQAKEVLLSKDKP</sequence>
<evidence type="ECO:0000313" key="10">
    <source>
        <dbReference type="Proteomes" id="UP000187209"/>
    </source>
</evidence>
<dbReference type="GO" id="GO:0001405">
    <property type="term" value="C:PAM complex, Tim23 associated import motor"/>
    <property type="evidence" value="ECO:0007669"/>
    <property type="project" value="TreeGrafter"/>
</dbReference>
<keyword evidence="2" id="KW-0812">Transmembrane</keyword>
<dbReference type="SUPFAM" id="SSF46565">
    <property type="entry name" value="Chaperone J-domain"/>
    <property type="match status" value="1"/>
</dbReference>
<dbReference type="OrthoDB" id="240298at2759"/>
<keyword evidence="4" id="KW-1133">Transmembrane helix</keyword>
<dbReference type="GO" id="GO:0030150">
    <property type="term" value="P:protein import into mitochondrial matrix"/>
    <property type="evidence" value="ECO:0007669"/>
    <property type="project" value="TreeGrafter"/>
</dbReference>
<name>A0A1R2C3P9_9CILI</name>
<evidence type="ECO:0000256" key="5">
    <source>
        <dbReference type="ARBA" id="ARBA00023128"/>
    </source>
</evidence>
<dbReference type="CDD" id="cd06257">
    <property type="entry name" value="DnaJ"/>
    <property type="match status" value="1"/>
</dbReference>
<keyword evidence="6" id="KW-0472">Membrane</keyword>
<evidence type="ECO:0000256" key="7">
    <source>
        <dbReference type="ARBA" id="ARBA00038105"/>
    </source>
</evidence>
<dbReference type="PROSITE" id="PS50076">
    <property type="entry name" value="DNAJ_2"/>
    <property type="match status" value="1"/>
</dbReference>
<comment type="similarity">
    <text evidence="7">Belongs to the TIM14 family.</text>
</comment>
<accession>A0A1R2C3P9</accession>
<dbReference type="InterPro" id="IPR001623">
    <property type="entry name" value="DnaJ_domain"/>
</dbReference>
<evidence type="ECO:0000259" key="8">
    <source>
        <dbReference type="PROSITE" id="PS50076"/>
    </source>
</evidence>
<reference evidence="9 10" key="1">
    <citation type="submission" date="2016-11" db="EMBL/GenBank/DDBJ databases">
        <title>The macronuclear genome of Stentor coeruleus: a giant cell with tiny introns.</title>
        <authorList>
            <person name="Slabodnick M."/>
            <person name="Ruby J.G."/>
            <person name="Reiff S.B."/>
            <person name="Swart E.C."/>
            <person name="Gosai S."/>
            <person name="Prabakaran S."/>
            <person name="Witkowska E."/>
            <person name="Larue G.E."/>
            <person name="Fisher S."/>
            <person name="Freeman R.M."/>
            <person name="Gunawardena J."/>
            <person name="Chu W."/>
            <person name="Stover N.A."/>
            <person name="Gregory B.D."/>
            <person name="Nowacki M."/>
            <person name="Derisi J."/>
            <person name="Roy S.W."/>
            <person name="Marshall W.F."/>
            <person name="Sood P."/>
        </authorList>
    </citation>
    <scope>NUCLEOTIDE SEQUENCE [LARGE SCALE GENOMIC DNA]</scope>
    <source>
        <strain evidence="9">WM001</strain>
    </source>
</reference>
<dbReference type="FunFam" id="1.10.287.110:FF:000001">
    <property type="entry name" value="Import inner membrane translocase subunit tim14"/>
    <property type="match status" value="1"/>
</dbReference>
<evidence type="ECO:0000256" key="3">
    <source>
        <dbReference type="ARBA" id="ARBA00022792"/>
    </source>
</evidence>